<comment type="caution">
    <text evidence="9">The sequence shown here is derived from an EMBL/GenBank/DDBJ whole genome shotgun (WGS) entry which is preliminary data.</text>
</comment>
<dbReference type="CDD" id="cd01639">
    <property type="entry name" value="IMPase"/>
    <property type="match status" value="1"/>
</dbReference>
<dbReference type="InterPro" id="IPR020550">
    <property type="entry name" value="Inositol_monophosphatase_CS"/>
</dbReference>
<keyword evidence="6 7" id="KW-0460">Magnesium</keyword>
<dbReference type="InterPro" id="IPR020583">
    <property type="entry name" value="Inositol_monoP_metal-BS"/>
</dbReference>
<dbReference type="Gene3D" id="3.40.190.80">
    <property type="match status" value="1"/>
</dbReference>
<proteinExistence type="inferred from homology"/>
<evidence type="ECO:0000313" key="10">
    <source>
        <dbReference type="Proteomes" id="UP001445335"/>
    </source>
</evidence>
<evidence type="ECO:0000256" key="1">
    <source>
        <dbReference type="ARBA" id="ARBA00001946"/>
    </source>
</evidence>
<dbReference type="EMBL" id="JALJOU010000001">
    <property type="protein sequence ID" value="KAK9846510.1"/>
    <property type="molecule type" value="Genomic_DNA"/>
</dbReference>
<dbReference type="EC" id="3.1.3.25" evidence="8"/>
<dbReference type="FunFam" id="3.30.540.10:FF:000003">
    <property type="entry name" value="Inositol-1-monophosphatase"/>
    <property type="match status" value="1"/>
</dbReference>
<feature type="binding site" evidence="7">
    <location>
        <position position="64"/>
    </location>
    <ligand>
        <name>Mg(2+)</name>
        <dbReference type="ChEBI" id="CHEBI:18420"/>
        <label>1</label>
        <note>catalytic</note>
    </ligand>
</feature>
<organism evidence="9 10">
    <name type="scientific">Elliptochloris bilobata</name>
    <dbReference type="NCBI Taxonomy" id="381761"/>
    <lineage>
        <taxon>Eukaryota</taxon>
        <taxon>Viridiplantae</taxon>
        <taxon>Chlorophyta</taxon>
        <taxon>core chlorophytes</taxon>
        <taxon>Trebouxiophyceae</taxon>
        <taxon>Trebouxiophyceae incertae sedis</taxon>
        <taxon>Elliptochloris clade</taxon>
        <taxon>Elliptochloris</taxon>
    </lineage>
</organism>
<reference evidence="9 10" key="1">
    <citation type="journal article" date="2024" name="Nat. Commun.">
        <title>Phylogenomics reveals the evolutionary origins of lichenization in chlorophyte algae.</title>
        <authorList>
            <person name="Puginier C."/>
            <person name="Libourel C."/>
            <person name="Otte J."/>
            <person name="Skaloud P."/>
            <person name="Haon M."/>
            <person name="Grisel S."/>
            <person name="Petersen M."/>
            <person name="Berrin J.G."/>
            <person name="Delaux P.M."/>
            <person name="Dal Grande F."/>
            <person name="Keller J."/>
        </authorList>
    </citation>
    <scope>NUCLEOTIDE SEQUENCE [LARGE SCALE GENOMIC DNA]</scope>
    <source>
        <strain evidence="9 10">SAG 245.80</strain>
    </source>
</reference>
<evidence type="ECO:0000256" key="8">
    <source>
        <dbReference type="RuleBase" id="RU364068"/>
    </source>
</evidence>
<comment type="pathway">
    <text evidence="2 8">Polyol metabolism; myo-inositol biosynthesis; myo-inositol from D-glucose 6-phosphate: step 2/2.</text>
</comment>
<keyword evidence="10" id="KW-1185">Reference proteome</keyword>
<dbReference type="PROSITE" id="PS00629">
    <property type="entry name" value="IMP_1"/>
    <property type="match status" value="1"/>
</dbReference>
<dbReference type="PANTHER" id="PTHR20854:SF17">
    <property type="entry name" value="PHOSPHATASE IMPL1, CHLOROPLASTIC"/>
    <property type="match status" value="1"/>
</dbReference>
<keyword evidence="5 8" id="KW-0378">Hydrolase</keyword>
<keyword evidence="4 7" id="KW-0479">Metal-binding</keyword>
<protein>
    <recommendedName>
        <fullName evidence="8">Inositol-1-monophosphatase</fullName>
        <ecNumber evidence="8">3.1.3.25</ecNumber>
    </recommendedName>
</protein>
<dbReference type="Pfam" id="PF00459">
    <property type="entry name" value="Inositol_P"/>
    <property type="match status" value="1"/>
</dbReference>
<evidence type="ECO:0000256" key="6">
    <source>
        <dbReference type="ARBA" id="ARBA00022842"/>
    </source>
</evidence>
<dbReference type="GO" id="GO:0008934">
    <property type="term" value="F:inositol monophosphate 1-phosphatase activity"/>
    <property type="evidence" value="ECO:0007669"/>
    <property type="project" value="InterPro"/>
</dbReference>
<dbReference type="AlphaFoldDB" id="A0AAW1SLB3"/>
<feature type="binding site" evidence="7">
    <location>
        <position position="84"/>
    </location>
    <ligand>
        <name>Mg(2+)</name>
        <dbReference type="ChEBI" id="CHEBI:18420"/>
        <label>1</label>
        <note>catalytic</note>
    </ligand>
</feature>
<evidence type="ECO:0000256" key="7">
    <source>
        <dbReference type="PIRSR" id="PIRSR600760-2"/>
    </source>
</evidence>
<dbReference type="SUPFAM" id="SSF56655">
    <property type="entry name" value="Carbohydrate phosphatase"/>
    <property type="match status" value="1"/>
</dbReference>
<dbReference type="Gene3D" id="3.30.540.10">
    <property type="entry name" value="Fructose-1,6-Bisphosphatase, subunit A, domain 1"/>
    <property type="match status" value="1"/>
</dbReference>
<comment type="cofactor">
    <cofactor evidence="1 7 8">
        <name>Mg(2+)</name>
        <dbReference type="ChEBI" id="CHEBI:18420"/>
    </cofactor>
</comment>
<dbReference type="InterPro" id="IPR000760">
    <property type="entry name" value="Inositol_monophosphatase-like"/>
</dbReference>
<dbReference type="GO" id="GO:0046872">
    <property type="term" value="F:metal ion binding"/>
    <property type="evidence" value="ECO:0007669"/>
    <property type="project" value="UniProtKB-KW"/>
</dbReference>
<dbReference type="Proteomes" id="UP001445335">
    <property type="component" value="Unassembled WGS sequence"/>
</dbReference>
<accession>A0AAW1SLB3</accession>
<dbReference type="GO" id="GO:0006020">
    <property type="term" value="P:inositol metabolic process"/>
    <property type="evidence" value="ECO:0007669"/>
    <property type="project" value="TreeGrafter"/>
</dbReference>
<name>A0AAW1SLB3_9CHLO</name>
<comment type="catalytic activity">
    <reaction evidence="8">
        <text>a myo-inositol phosphate + H2O = myo-inositol + phosphate</text>
        <dbReference type="Rhea" id="RHEA:24056"/>
        <dbReference type="ChEBI" id="CHEBI:15377"/>
        <dbReference type="ChEBI" id="CHEBI:17268"/>
        <dbReference type="ChEBI" id="CHEBI:43474"/>
        <dbReference type="ChEBI" id="CHEBI:84139"/>
        <dbReference type="EC" id="3.1.3.25"/>
    </reaction>
</comment>
<evidence type="ECO:0000256" key="5">
    <source>
        <dbReference type="ARBA" id="ARBA00022801"/>
    </source>
</evidence>
<dbReference type="GO" id="GO:0007165">
    <property type="term" value="P:signal transduction"/>
    <property type="evidence" value="ECO:0007669"/>
    <property type="project" value="TreeGrafter"/>
</dbReference>
<evidence type="ECO:0000313" key="9">
    <source>
        <dbReference type="EMBL" id="KAK9846510.1"/>
    </source>
</evidence>
<dbReference type="PRINTS" id="PR00377">
    <property type="entry name" value="IMPHPHTASES"/>
</dbReference>
<feature type="binding site" evidence="7">
    <location>
        <position position="215"/>
    </location>
    <ligand>
        <name>Mg(2+)</name>
        <dbReference type="ChEBI" id="CHEBI:18420"/>
        <label>1</label>
        <note>catalytic</note>
    </ligand>
</feature>
<feature type="binding site" evidence="7">
    <location>
        <position position="81"/>
    </location>
    <ligand>
        <name>Mg(2+)</name>
        <dbReference type="ChEBI" id="CHEBI:18420"/>
        <label>1</label>
        <note>catalytic</note>
    </ligand>
</feature>
<evidence type="ECO:0000256" key="2">
    <source>
        <dbReference type="ARBA" id="ARBA00005152"/>
    </source>
</evidence>
<dbReference type="FunFam" id="3.40.190.80:FF:000002">
    <property type="entry name" value="Inositol-1-monophosphatase"/>
    <property type="match status" value="1"/>
</dbReference>
<dbReference type="InterPro" id="IPR033942">
    <property type="entry name" value="IMPase"/>
</dbReference>
<gene>
    <name evidence="9" type="ORF">WJX81_005689</name>
</gene>
<comment type="similarity">
    <text evidence="3 8">Belongs to the inositol monophosphatase superfamily.</text>
</comment>
<feature type="binding site" evidence="7">
    <location>
        <position position="83"/>
    </location>
    <ligand>
        <name>Mg(2+)</name>
        <dbReference type="ChEBI" id="CHEBI:18420"/>
        <label>1</label>
        <note>catalytic</note>
    </ligand>
</feature>
<evidence type="ECO:0000256" key="4">
    <source>
        <dbReference type="ARBA" id="ARBA00022723"/>
    </source>
</evidence>
<dbReference type="GO" id="GO:0046854">
    <property type="term" value="P:phosphatidylinositol phosphate biosynthetic process"/>
    <property type="evidence" value="ECO:0007669"/>
    <property type="project" value="InterPro"/>
</dbReference>
<sequence>MELLEVAKRAAAAGAAVISENVDKPRSIEYKGTIDLVTNTDKASEEAVLKVITDAFPNHAILGEEGGVFGDTSSDYLWVVDPLDGTTNFAHSYPCFAVSVGVLRGGVPVAGVVVEFAGGRGSWVQRTYSATRGGGAHLGGTRISASACSDLQRALLVTGFGYEHDEAWAANLELFKHFTDVTQGVRRLGAAAVDLCHVALGIVDGYWEYRLKPWDLAAGVLIAEEAGALVTTMDGEPFSVFSRSVLAANEGVHGAIVARTRAATTALAAEGMDFSPWFVPQGYRIKAISDEPES</sequence>
<evidence type="ECO:0000256" key="3">
    <source>
        <dbReference type="ARBA" id="ARBA00009759"/>
    </source>
</evidence>
<dbReference type="PANTHER" id="PTHR20854">
    <property type="entry name" value="INOSITOL MONOPHOSPHATASE"/>
    <property type="match status" value="1"/>
</dbReference>
<dbReference type="PROSITE" id="PS00630">
    <property type="entry name" value="IMP_2"/>
    <property type="match status" value="1"/>
</dbReference>